<name>A0ABQ7BB68_BRACR</name>
<dbReference type="EMBL" id="QGKV02001507">
    <property type="protein sequence ID" value="KAF3529567.1"/>
    <property type="molecule type" value="Genomic_DNA"/>
</dbReference>
<feature type="region of interest" description="Disordered" evidence="1">
    <location>
        <begin position="48"/>
        <end position="91"/>
    </location>
</feature>
<dbReference type="Proteomes" id="UP000266723">
    <property type="component" value="Unassembled WGS sequence"/>
</dbReference>
<evidence type="ECO:0000313" key="2">
    <source>
        <dbReference type="EMBL" id="KAF3529567.1"/>
    </source>
</evidence>
<protein>
    <submittedName>
        <fullName evidence="2">Uncharacterized protein</fullName>
    </submittedName>
</protein>
<comment type="caution">
    <text evidence="2">The sequence shown here is derived from an EMBL/GenBank/DDBJ whole genome shotgun (WGS) entry which is preliminary data.</text>
</comment>
<reference evidence="2 3" key="1">
    <citation type="journal article" date="2020" name="BMC Genomics">
        <title>Intraspecific diversification of the crop wild relative Brassica cretica Lam. using demographic model selection.</title>
        <authorList>
            <person name="Kioukis A."/>
            <person name="Michalopoulou V.A."/>
            <person name="Briers L."/>
            <person name="Pirintsos S."/>
            <person name="Studholme D.J."/>
            <person name="Pavlidis P."/>
            <person name="Sarris P.F."/>
        </authorList>
    </citation>
    <scope>NUCLEOTIDE SEQUENCE [LARGE SCALE GENOMIC DNA]</scope>
    <source>
        <strain evidence="3">cv. PFS-1207/04</strain>
    </source>
</reference>
<organism evidence="2 3">
    <name type="scientific">Brassica cretica</name>
    <name type="common">Mustard</name>
    <dbReference type="NCBI Taxonomy" id="69181"/>
    <lineage>
        <taxon>Eukaryota</taxon>
        <taxon>Viridiplantae</taxon>
        <taxon>Streptophyta</taxon>
        <taxon>Embryophyta</taxon>
        <taxon>Tracheophyta</taxon>
        <taxon>Spermatophyta</taxon>
        <taxon>Magnoliopsida</taxon>
        <taxon>eudicotyledons</taxon>
        <taxon>Gunneridae</taxon>
        <taxon>Pentapetalae</taxon>
        <taxon>rosids</taxon>
        <taxon>malvids</taxon>
        <taxon>Brassicales</taxon>
        <taxon>Brassicaceae</taxon>
        <taxon>Brassiceae</taxon>
        <taxon>Brassica</taxon>
    </lineage>
</organism>
<accession>A0ABQ7BB68</accession>
<proteinExistence type="predicted"/>
<evidence type="ECO:0000256" key="1">
    <source>
        <dbReference type="SAM" id="MobiDB-lite"/>
    </source>
</evidence>
<sequence length="91" mass="10161">MGSSPPPGVEPGNMIIGSQSPYQTSYLIPYWFLAWDFYPRSGFDPRFDPDPIRKSGYPEGPNPDPDSKMLDPSKPDPDPDILIFKSGYPDP</sequence>
<evidence type="ECO:0000313" key="3">
    <source>
        <dbReference type="Proteomes" id="UP000266723"/>
    </source>
</evidence>
<gene>
    <name evidence="2" type="ORF">DY000_02038398</name>
</gene>
<feature type="compositionally biased region" description="Basic and acidic residues" evidence="1">
    <location>
        <begin position="65"/>
        <end position="77"/>
    </location>
</feature>
<keyword evidence="3" id="KW-1185">Reference proteome</keyword>